<accession>A0A8X6PP22</accession>
<keyword evidence="2" id="KW-1185">Reference proteome</keyword>
<organism evidence="1 2">
    <name type="scientific">Nephila pilipes</name>
    <name type="common">Giant wood spider</name>
    <name type="synonym">Nephila maculata</name>
    <dbReference type="NCBI Taxonomy" id="299642"/>
    <lineage>
        <taxon>Eukaryota</taxon>
        <taxon>Metazoa</taxon>
        <taxon>Ecdysozoa</taxon>
        <taxon>Arthropoda</taxon>
        <taxon>Chelicerata</taxon>
        <taxon>Arachnida</taxon>
        <taxon>Araneae</taxon>
        <taxon>Araneomorphae</taxon>
        <taxon>Entelegynae</taxon>
        <taxon>Araneoidea</taxon>
        <taxon>Nephilidae</taxon>
        <taxon>Nephila</taxon>
    </lineage>
</organism>
<comment type="caution">
    <text evidence="1">The sequence shown here is derived from an EMBL/GenBank/DDBJ whole genome shotgun (WGS) entry which is preliminary data.</text>
</comment>
<feature type="non-terminal residue" evidence="1">
    <location>
        <position position="1"/>
    </location>
</feature>
<name>A0A8X6PP22_NEPPI</name>
<evidence type="ECO:0000313" key="2">
    <source>
        <dbReference type="Proteomes" id="UP000887013"/>
    </source>
</evidence>
<dbReference type="Proteomes" id="UP000887013">
    <property type="component" value="Unassembled WGS sequence"/>
</dbReference>
<dbReference type="AlphaFoldDB" id="A0A8X6PP22"/>
<dbReference type="EMBL" id="BMAW01118181">
    <property type="protein sequence ID" value="GFT78419.1"/>
    <property type="molecule type" value="Genomic_DNA"/>
</dbReference>
<evidence type="ECO:0000313" key="1">
    <source>
        <dbReference type="EMBL" id="GFT78419.1"/>
    </source>
</evidence>
<protein>
    <submittedName>
        <fullName evidence="1">Uncharacterized protein</fullName>
    </submittedName>
</protein>
<proteinExistence type="predicted"/>
<reference evidence="1" key="1">
    <citation type="submission" date="2020-08" db="EMBL/GenBank/DDBJ databases">
        <title>Multicomponent nature underlies the extraordinary mechanical properties of spider dragline silk.</title>
        <authorList>
            <person name="Kono N."/>
            <person name="Nakamura H."/>
            <person name="Mori M."/>
            <person name="Yoshida Y."/>
            <person name="Ohtoshi R."/>
            <person name="Malay A.D."/>
            <person name="Moran D.A.P."/>
            <person name="Tomita M."/>
            <person name="Numata K."/>
            <person name="Arakawa K."/>
        </authorList>
    </citation>
    <scope>NUCLEOTIDE SEQUENCE</scope>
</reference>
<sequence length="53" mass="5762">YTSVTCADVETKKLISLLGVEIISSCNGELEDGIKLGGRYCGELLDQEPWNSL</sequence>
<gene>
    <name evidence="1" type="ORF">NPIL_385311</name>
</gene>